<dbReference type="GO" id="GO:0016651">
    <property type="term" value="F:oxidoreductase activity, acting on NAD(P)H"/>
    <property type="evidence" value="ECO:0007669"/>
    <property type="project" value="UniProtKB-ARBA"/>
</dbReference>
<dbReference type="AlphaFoldDB" id="A0A0R1TEF7"/>
<dbReference type="SUPFAM" id="SSF52218">
    <property type="entry name" value="Flavoproteins"/>
    <property type="match status" value="1"/>
</dbReference>
<dbReference type="Proteomes" id="UP000051048">
    <property type="component" value="Unassembled WGS sequence"/>
</dbReference>
<dbReference type="OrthoDB" id="9806505at2"/>
<accession>A0A0R1TEF7</accession>
<keyword evidence="1" id="KW-0472">Membrane</keyword>
<dbReference type="PANTHER" id="PTHR39201:SF1">
    <property type="entry name" value="FLAVODOXIN-LIKE DOMAIN-CONTAINING PROTEIN"/>
    <property type="match status" value="1"/>
</dbReference>
<evidence type="ECO:0000313" key="4">
    <source>
        <dbReference type="Proteomes" id="UP000051048"/>
    </source>
</evidence>
<comment type="caution">
    <text evidence="3">The sequence shown here is derived from an EMBL/GenBank/DDBJ whole genome shotgun (WGS) entry which is preliminary data.</text>
</comment>
<dbReference type="PANTHER" id="PTHR39201">
    <property type="entry name" value="EXPORTED PROTEIN-RELATED"/>
    <property type="match status" value="1"/>
</dbReference>
<name>A0A0R1TEF7_9LACO</name>
<dbReference type="RefSeq" id="WP_023859892.1">
    <property type="nucleotide sequence ID" value="NZ_AZFH01000102.1"/>
</dbReference>
<evidence type="ECO:0000259" key="2">
    <source>
        <dbReference type="Pfam" id="PF12682"/>
    </source>
</evidence>
<sequence length="192" mass="21310">MSTLGTIIVLAFIIVVALLGYFFNKTMPTDLKVAKPMYKTLVLYFSPADEVSDLAHEVHQAVGGDIIELKGNPAYTGHDKTRAFKEWITGATPEQITPIPDLANYDTIFIGYPIWFGTAPMVIKDLLKKNGFAGKDIVPFAMETAISGKRTRSIRLLRTHAPRAKVLPRLLLHKGQDNQVRIAAYLKETGLK</sequence>
<feature type="domain" description="Flavodoxin-like" evidence="2">
    <location>
        <begin position="39"/>
        <end position="173"/>
    </location>
</feature>
<dbReference type="STRING" id="1423740.FC36_GL000484"/>
<dbReference type="Pfam" id="PF12682">
    <property type="entry name" value="Flavodoxin_4"/>
    <property type="match status" value="1"/>
</dbReference>
<proteinExistence type="predicted"/>
<dbReference type="EMBL" id="AZFH01000102">
    <property type="protein sequence ID" value="KRL79449.1"/>
    <property type="molecule type" value="Genomic_DNA"/>
</dbReference>
<gene>
    <name evidence="3" type="ORF">FC36_GL000484</name>
</gene>
<feature type="transmembrane region" description="Helical" evidence="1">
    <location>
        <begin position="6"/>
        <end position="23"/>
    </location>
</feature>
<dbReference type="InterPro" id="IPR008254">
    <property type="entry name" value="Flavodoxin/NO_synth"/>
</dbReference>
<keyword evidence="1" id="KW-0812">Transmembrane</keyword>
<dbReference type="Gene3D" id="3.40.50.360">
    <property type="match status" value="1"/>
</dbReference>
<dbReference type="PATRIC" id="fig|1423740.3.peg.524"/>
<evidence type="ECO:0000313" key="3">
    <source>
        <dbReference type="EMBL" id="KRL79449.1"/>
    </source>
</evidence>
<reference evidence="3 4" key="1">
    <citation type="journal article" date="2015" name="Genome Announc.">
        <title>Expanding the biotechnology potential of lactobacilli through comparative genomics of 213 strains and associated genera.</title>
        <authorList>
            <person name="Sun Z."/>
            <person name="Harris H.M."/>
            <person name="McCann A."/>
            <person name="Guo C."/>
            <person name="Argimon S."/>
            <person name="Zhang W."/>
            <person name="Yang X."/>
            <person name="Jeffery I.B."/>
            <person name="Cooney J.C."/>
            <person name="Kagawa T.F."/>
            <person name="Liu W."/>
            <person name="Song Y."/>
            <person name="Salvetti E."/>
            <person name="Wrobel A."/>
            <person name="Rasinkangas P."/>
            <person name="Parkhill J."/>
            <person name="Rea M.C."/>
            <person name="O'Sullivan O."/>
            <person name="Ritari J."/>
            <person name="Douillard F.P."/>
            <person name="Paul Ross R."/>
            <person name="Yang R."/>
            <person name="Briner A.E."/>
            <person name="Felis G.E."/>
            <person name="de Vos W.M."/>
            <person name="Barrangou R."/>
            <person name="Klaenhammer T.R."/>
            <person name="Caufield P.W."/>
            <person name="Cui Y."/>
            <person name="Zhang H."/>
            <person name="O'Toole P.W."/>
        </authorList>
    </citation>
    <scope>NUCLEOTIDE SEQUENCE [LARGE SCALE GENOMIC DNA]</scope>
    <source>
        <strain evidence="3 4">DSM 15833</strain>
    </source>
</reference>
<organism evidence="3 4">
    <name type="scientific">Ligilactobacillus equi DSM 15833 = JCM 10991</name>
    <dbReference type="NCBI Taxonomy" id="1423740"/>
    <lineage>
        <taxon>Bacteria</taxon>
        <taxon>Bacillati</taxon>
        <taxon>Bacillota</taxon>
        <taxon>Bacilli</taxon>
        <taxon>Lactobacillales</taxon>
        <taxon>Lactobacillaceae</taxon>
        <taxon>Ligilactobacillus</taxon>
    </lineage>
</organism>
<dbReference type="GO" id="GO:0010181">
    <property type="term" value="F:FMN binding"/>
    <property type="evidence" value="ECO:0007669"/>
    <property type="project" value="InterPro"/>
</dbReference>
<dbReference type="InterPro" id="IPR029039">
    <property type="entry name" value="Flavoprotein-like_sf"/>
</dbReference>
<keyword evidence="1" id="KW-1133">Transmembrane helix</keyword>
<protein>
    <submittedName>
        <fullName evidence="3">Flavodoxin</fullName>
    </submittedName>
</protein>
<evidence type="ECO:0000256" key="1">
    <source>
        <dbReference type="SAM" id="Phobius"/>
    </source>
</evidence>